<comment type="caution">
    <text evidence="2">The sequence shown here is derived from an EMBL/GenBank/DDBJ whole genome shotgun (WGS) entry which is preliminary data.</text>
</comment>
<dbReference type="InterPro" id="IPR001387">
    <property type="entry name" value="Cro/C1-type_HTH"/>
</dbReference>
<feature type="domain" description="HTH cro/C1-type" evidence="1">
    <location>
        <begin position="83"/>
        <end position="136"/>
    </location>
</feature>
<dbReference type="EMBL" id="RVHM01000078">
    <property type="protein sequence ID" value="MLV00162.1"/>
    <property type="molecule type" value="Genomic_DNA"/>
</dbReference>
<dbReference type="GO" id="GO:0001046">
    <property type="term" value="F:core promoter sequence-specific DNA binding"/>
    <property type="evidence" value="ECO:0007669"/>
    <property type="project" value="TreeGrafter"/>
</dbReference>
<dbReference type="InterPro" id="IPR010982">
    <property type="entry name" value="Lambda_DNA-bd_dom_sf"/>
</dbReference>
<organism evidence="2">
    <name type="scientific">Salmonella enterica I</name>
    <dbReference type="NCBI Taxonomy" id="59201"/>
    <lineage>
        <taxon>Bacteria</taxon>
        <taxon>Pseudomonadati</taxon>
        <taxon>Pseudomonadota</taxon>
        <taxon>Gammaproteobacteria</taxon>
        <taxon>Enterobacterales</taxon>
        <taxon>Enterobacteriaceae</taxon>
        <taxon>Salmonella</taxon>
    </lineage>
</organism>
<dbReference type="PANTHER" id="PTHR40455:SF1">
    <property type="entry name" value="ANTITOXIN HIGA"/>
    <property type="match status" value="1"/>
</dbReference>
<dbReference type="SMART" id="SM00530">
    <property type="entry name" value="HTH_XRE"/>
    <property type="match status" value="1"/>
</dbReference>
<evidence type="ECO:0000313" key="2">
    <source>
        <dbReference type="EMBL" id="MLV00162.1"/>
    </source>
</evidence>
<sequence>MIVADALKATNALIAAVPLLGDSPDDKDYEEALELVEHLLMENPCSPLLDIVCARIRTYEDNQAEIVTLREEMNSIPAGIAMLRTLMDQHGLTTSDFQNEIGSKSMVSRVLNGKRNLSVNHIKKLASRFDLSPALFID</sequence>
<dbReference type="CDD" id="cd00093">
    <property type="entry name" value="HTH_XRE"/>
    <property type="match status" value="1"/>
</dbReference>
<dbReference type="PANTHER" id="PTHR40455">
    <property type="entry name" value="ANTITOXIN HIGA"/>
    <property type="match status" value="1"/>
</dbReference>
<proteinExistence type="predicted"/>
<dbReference type="SUPFAM" id="SSF47413">
    <property type="entry name" value="lambda repressor-like DNA-binding domains"/>
    <property type="match status" value="1"/>
</dbReference>
<reference evidence="2" key="1">
    <citation type="submission" date="2018-07" db="EMBL/GenBank/DDBJ databases">
        <authorList>
            <person name="Ashton P.M."/>
            <person name="Dallman T."/>
            <person name="Nair S."/>
            <person name="De Pinna E."/>
            <person name="Peters T."/>
            <person name="Grant K."/>
        </authorList>
    </citation>
    <scope>NUCLEOTIDE SEQUENCE [LARGE SCALE GENOMIC DNA]</scope>
    <source>
        <strain evidence="2">157339</strain>
    </source>
</reference>
<dbReference type="GO" id="GO:0006355">
    <property type="term" value="P:regulation of DNA-templated transcription"/>
    <property type="evidence" value="ECO:0007669"/>
    <property type="project" value="InterPro"/>
</dbReference>
<dbReference type="InterPro" id="IPR039060">
    <property type="entry name" value="Antitox_HigA"/>
</dbReference>
<dbReference type="AlphaFoldDB" id="A0A403MPE2"/>
<name>A0A403MPE2_SALET</name>
<gene>
    <name evidence="2" type="ORF">DRU74_26395</name>
</gene>
<dbReference type="Pfam" id="PF01381">
    <property type="entry name" value="HTH_3"/>
    <property type="match status" value="1"/>
</dbReference>
<accession>A0A403MPE2</accession>
<protein>
    <submittedName>
        <fullName evidence="2">Transcriptional regulator</fullName>
    </submittedName>
</protein>
<dbReference type="PROSITE" id="PS50943">
    <property type="entry name" value="HTH_CROC1"/>
    <property type="match status" value="1"/>
</dbReference>
<evidence type="ECO:0000259" key="1">
    <source>
        <dbReference type="PROSITE" id="PS50943"/>
    </source>
</evidence>
<dbReference type="Gene3D" id="1.10.260.40">
    <property type="entry name" value="lambda repressor-like DNA-binding domains"/>
    <property type="match status" value="1"/>
</dbReference>
<dbReference type="Proteomes" id="UP000885374">
    <property type="component" value="Unassembled WGS sequence"/>
</dbReference>